<evidence type="ECO:0000256" key="3">
    <source>
        <dbReference type="ARBA" id="ARBA00023237"/>
    </source>
</evidence>
<dbReference type="PANTHER" id="PTHR34512">
    <property type="entry name" value="CELL SURFACE PROTEIN"/>
    <property type="match status" value="1"/>
</dbReference>
<dbReference type="SMART" id="SM00564">
    <property type="entry name" value="PQQ"/>
    <property type="match status" value="7"/>
</dbReference>
<dbReference type="GO" id="GO:0009279">
    <property type="term" value="C:cell outer membrane"/>
    <property type="evidence" value="ECO:0007669"/>
    <property type="project" value="UniProtKB-SubCell"/>
</dbReference>
<keyword evidence="3 4" id="KW-0998">Cell outer membrane</keyword>
<keyword evidence="1 4" id="KW-0732">Signal</keyword>
<comment type="function">
    <text evidence="4">Part of the outer membrane protein assembly complex, which is involved in assembly and insertion of beta-barrel proteins into the outer membrane.</text>
</comment>
<evidence type="ECO:0000256" key="4">
    <source>
        <dbReference type="HAMAP-Rule" id="MF_00923"/>
    </source>
</evidence>
<name>A0A451CYQ6_9GAMM</name>
<dbReference type="Pfam" id="PF13360">
    <property type="entry name" value="PQQ_2"/>
    <property type="match status" value="1"/>
</dbReference>
<accession>A0A451CYQ6</accession>
<dbReference type="AlphaFoldDB" id="A0A451CYQ6"/>
<evidence type="ECO:0000256" key="1">
    <source>
        <dbReference type="ARBA" id="ARBA00022729"/>
    </source>
</evidence>
<reference evidence="6 7" key="1">
    <citation type="submission" date="2019-02" db="EMBL/GenBank/DDBJ databases">
        <authorList>
            <person name="Manzano-Marin A."/>
            <person name="Manzano-Marin A."/>
        </authorList>
    </citation>
    <scope>NUCLEOTIDE SEQUENCE [LARGE SCALE GENOMIC DNA]</scope>
    <source>
        <strain evidence="6 7">ErCicurtihirsuta</strain>
    </source>
</reference>
<dbReference type="SUPFAM" id="SSF50998">
    <property type="entry name" value="Quinoprotein alcohol dehydrogenase-like"/>
    <property type="match status" value="1"/>
</dbReference>
<protein>
    <recommendedName>
        <fullName evidence="4">Outer membrane protein assembly factor BamB</fullName>
    </recommendedName>
</protein>
<evidence type="ECO:0000313" key="6">
    <source>
        <dbReference type="EMBL" id="VFP78483.1"/>
    </source>
</evidence>
<dbReference type="InterPro" id="IPR017687">
    <property type="entry name" value="BamB"/>
</dbReference>
<dbReference type="InterPro" id="IPR015943">
    <property type="entry name" value="WD40/YVTN_repeat-like_dom_sf"/>
</dbReference>
<gene>
    <name evidence="4 6" type="primary">bamB</name>
    <name evidence="6" type="ORF">ERCICURT3053_108</name>
</gene>
<dbReference type="PANTHER" id="PTHR34512:SF30">
    <property type="entry name" value="OUTER MEMBRANE PROTEIN ASSEMBLY FACTOR BAMB"/>
    <property type="match status" value="1"/>
</dbReference>
<dbReference type="OrthoDB" id="5173551at2"/>
<organism evidence="6 7">
    <name type="scientific">Candidatus Erwinia haradaeae</name>
    <dbReference type="NCBI Taxonomy" id="1922217"/>
    <lineage>
        <taxon>Bacteria</taxon>
        <taxon>Pseudomonadati</taxon>
        <taxon>Pseudomonadota</taxon>
        <taxon>Gammaproteobacteria</taxon>
        <taxon>Enterobacterales</taxon>
        <taxon>Erwiniaceae</taxon>
        <taxon>Erwinia</taxon>
    </lineage>
</organism>
<dbReference type="NCBIfam" id="TIGR03300">
    <property type="entry name" value="assembly_YfgL"/>
    <property type="match status" value="1"/>
</dbReference>
<sequence length="394" mass="43676" precursor="true">MKLNKLLITDLILIILVSGCSSSTSNDKIRNISPLLAIQNKFTPIKLWTSTIKEEKENIYSKLHPASSNKTIYIANRYGIIKALSSCDGKEKWKIDLSEHTNLFSKNIPALLSGGLAVNKNHIYVGTERAKIFSIHTIDGSIEWEKNVAGEVLSSPVISDNMLLVHTSNGILQALDKHNGFIKWSINLDKPTLSLRGESEPTIKFKTIILGSDNGYISAININDGQMIWQKKITKPHGSSTIDQLKDIDSSPLIINGIIYALAYNGNLTALTIESGQILWERNIGSAHDIISDGTKVFLVEKNDCLTAVSLEKGTKMWQQSDLLYRKLTPPILYNGYLVVGDQQGYLYWINPNTGKIISQNQIDKTGFISKPIISSENLLILQSKIGQVTAIKN</sequence>
<dbReference type="NCBIfam" id="NF008351">
    <property type="entry name" value="PRK11138.1"/>
    <property type="match status" value="1"/>
</dbReference>
<feature type="domain" description="Pyrrolo-quinoline quinone repeat" evidence="5">
    <location>
        <begin position="112"/>
        <end position="320"/>
    </location>
</feature>
<dbReference type="Gene3D" id="2.130.10.10">
    <property type="entry name" value="YVTN repeat-like/Quinoprotein amine dehydrogenase"/>
    <property type="match status" value="1"/>
</dbReference>
<proteinExistence type="inferred from homology"/>
<comment type="subcellular location">
    <subcellularLocation>
        <location evidence="4">Cell outer membrane</location>
    </subcellularLocation>
</comment>
<dbReference type="EMBL" id="LR217698">
    <property type="protein sequence ID" value="VFP78483.1"/>
    <property type="molecule type" value="Genomic_DNA"/>
</dbReference>
<dbReference type="InterPro" id="IPR002372">
    <property type="entry name" value="PQQ_rpt_dom"/>
</dbReference>
<comment type="similarity">
    <text evidence="4">Belongs to the BamB family.</text>
</comment>
<evidence type="ECO:0000313" key="7">
    <source>
        <dbReference type="Proteomes" id="UP000294364"/>
    </source>
</evidence>
<evidence type="ECO:0000259" key="5">
    <source>
        <dbReference type="Pfam" id="PF13360"/>
    </source>
</evidence>
<dbReference type="GO" id="GO:0043165">
    <property type="term" value="P:Gram-negative-bacterium-type cell outer membrane assembly"/>
    <property type="evidence" value="ECO:0007669"/>
    <property type="project" value="UniProtKB-UniRule"/>
</dbReference>
<evidence type="ECO:0000256" key="2">
    <source>
        <dbReference type="ARBA" id="ARBA00023136"/>
    </source>
</evidence>
<comment type="subunit">
    <text evidence="4">Part of the Bam complex, which is composed of the outer membrane protein BamA, and four lipoproteins BamB, BamC, BamD and BamE.</text>
</comment>
<dbReference type="GO" id="GO:0051205">
    <property type="term" value="P:protein insertion into membrane"/>
    <property type="evidence" value="ECO:0007669"/>
    <property type="project" value="UniProtKB-UniRule"/>
</dbReference>
<dbReference type="Proteomes" id="UP000294364">
    <property type="component" value="Chromosome"/>
</dbReference>
<dbReference type="InterPro" id="IPR018391">
    <property type="entry name" value="PQQ_b-propeller_rpt"/>
</dbReference>
<keyword evidence="2 4" id="KW-0472">Membrane</keyword>
<dbReference type="RefSeq" id="WP_157991821.1">
    <property type="nucleotide sequence ID" value="NZ_LR217698.1"/>
</dbReference>
<dbReference type="HAMAP" id="MF_00923">
    <property type="entry name" value="OM_assembly_BamB"/>
    <property type="match status" value="1"/>
</dbReference>
<dbReference type="InterPro" id="IPR011047">
    <property type="entry name" value="Quinoprotein_ADH-like_sf"/>
</dbReference>